<reference evidence="2 3" key="1">
    <citation type="journal article" date="2019" name="Commun. Biol.">
        <title>The bagworm genome reveals a unique fibroin gene that provides high tensile strength.</title>
        <authorList>
            <person name="Kono N."/>
            <person name="Nakamura H."/>
            <person name="Ohtoshi R."/>
            <person name="Tomita M."/>
            <person name="Numata K."/>
            <person name="Arakawa K."/>
        </authorList>
    </citation>
    <scope>NUCLEOTIDE SEQUENCE [LARGE SCALE GENOMIC DNA]</scope>
</reference>
<accession>A0A4C1V5X0</accession>
<comment type="caution">
    <text evidence="2">The sequence shown here is derived from an EMBL/GenBank/DDBJ whole genome shotgun (WGS) entry which is preliminary data.</text>
</comment>
<evidence type="ECO:0000313" key="2">
    <source>
        <dbReference type="EMBL" id="GBP33647.1"/>
    </source>
</evidence>
<feature type="compositionally biased region" description="Low complexity" evidence="1">
    <location>
        <begin position="42"/>
        <end position="63"/>
    </location>
</feature>
<dbReference type="Proteomes" id="UP000299102">
    <property type="component" value="Unassembled WGS sequence"/>
</dbReference>
<protein>
    <submittedName>
        <fullName evidence="2">Uncharacterized protein</fullName>
    </submittedName>
</protein>
<sequence length="174" mass="19081">MVIGRRRSGGERLDRPTIRVTCRRRVDSLQTQTPTDKDKLRGAQPIVGGPAAAAPALARGHSACAHADHRSCPDHHPSSKKAVRPSEFVHRLRIPGVRRPFSVSEAHAAKDKASRWDRIKGVPRARRCPRPARPGPPPPPPPPAPNCFARINKNAQKPATAYEKSFRTANSIET</sequence>
<proteinExistence type="predicted"/>
<feature type="region of interest" description="Disordered" evidence="1">
    <location>
        <begin position="105"/>
        <end position="174"/>
    </location>
</feature>
<feature type="compositionally biased region" description="Basic and acidic residues" evidence="1">
    <location>
        <begin position="66"/>
        <end position="77"/>
    </location>
</feature>
<evidence type="ECO:0000256" key="1">
    <source>
        <dbReference type="SAM" id="MobiDB-lite"/>
    </source>
</evidence>
<name>A0A4C1V5X0_EUMVA</name>
<feature type="compositionally biased region" description="Pro residues" evidence="1">
    <location>
        <begin position="131"/>
        <end position="145"/>
    </location>
</feature>
<keyword evidence="3" id="KW-1185">Reference proteome</keyword>
<organism evidence="2 3">
    <name type="scientific">Eumeta variegata</name>
    <name type="common">Bagworm moth</name>
    <name type="synonym">Eumeta japonica</name>
    <dbReference type="NCBI Taxonomy" id="151549"/>
    <lineage>
        <taxon>Eukaryota</taxon>
        <taxon>Metazoa</taxon>
        <taxon>Ecdysozoa</taxon>
        <taxon>Arthropoda</taxon>
        <taxon>Hexapoda</taxon>
        <taxon>Insecta</taxon>
        <taxon>Pterygota</taxon>
        <taxon>Neoptera</taxon>
        <taxon>Endopterygota</taxon>
        <taxon>Lepidoptera</taxon>
        <taxon>Glossata</taxon>
        <taxon>Ditrysia</taxon>
        <taxon>Tineoidea</taxon>
        <taxon>Psychidae</taxon>
        <taxon>Oiketicinae</taxon>
        <taxon>Eumeta</taxon>
    </lineage>
</organism>
<feature type="compositionally biased region" description="Basic and acidic residues" evidence="1">
    <location>
        <begin position="107"/>
        <end position="120"/>
    </location>
</feature>
<gene>
    <name evidence="2" type="ORF">EVAR_16683_1</name>
</gene>
<feature type="region of interest" description="Disordered" evidence="1">
    <location>
        <begin position="25"/>
        <end position="85"/>
    </location>
</feature>
<dbReference type="AlphaFoldDB" id="A0A4C1V5X0"/>
<dbReference type="EMBL" id="BGZK01000277">
    <property type="protein sequence ID" value="GBP33647.1"/>
    <property type="molecule type" value="Genomic_DNA"/>
</dbReference>
<evidence type="ECO:0000313" key="3">
    <source>
        <dbReference type="Proteomes" id="UP000299102"/>
    </source>
</evidence>
<feature type="compositionally biased region" description="Basic residues" evidence="1">
    <location>
        <begin position="121"/>
        <end position="130"/>
    </location>
</feature>